<evidence type="ECO:0000256" key="8">
    <source>
        <dbReference type="SAM" id="Phobius"/>
    </source>
</evidence>
<dbReference type="GO" id="GO:0046872">
    <property type="term" value="F:metal ion binding"/>
    <property type="evidence" value="ECO:0007669"/>
    <property type="project" value="UniProtKB-KW"/>
</dbReference>
<protein>
    <submittedName>
        <fullName evidence="9">Uncharacterized protein</fullName>
    </submittedName>
</protein>
<dbReference type="PANTHER" id="PTHR47950">
    <property type="entry name" value="CYTOCHROME P450, FAMILY 76, SUBFAMILY C, POLYPEPTIDE 5-RELATED"/>
    <property type="match status" value="1"/>
</dbReference>
<keyword evidence="8" id="KW-0472">Membrane</keyword>
<organism evidence="9 10">
    <name type="scientific">Cinchona calisaya</name>
    <dbReference type="NCBI Taxonomy" id="153742"/>
    <lineage>
        <taxon>Eukaryota</taxon>
        <taxon>Viridiplantae</taxon>
        <taxon>Streptophyta</taxon>
        <taxon>Embryophyta</taxon>
        <taxon>Tracheophyta</taxon>
        <taxon>Spermatophyta</taxon>
        <taxon>Magnoliopsida</taxon>
        <taxon>eudicotyledons</taxon>
        <taxon>Gunneridae</taxon>
        <taxon>Pentapetalae</taxon>
        <taxon>asterids</taxon>
        <taxon>lamiids</taxon>
        <taxon>Gentianales</taxon>
        <taxon>Rubiaceae</taxon>
        <taxon>Cinchonoideae</taxon>
        <taxon>Cinchoneae</taxon>
        <taxon>Cinchona</taxon>
    </lineage>
</organism>
<gene>
    <name evidence="9" type="ORF">ACH5RR_015865</name>
</gene>
<dbReference type="EMBL" id="JBJUIK010000007">
    <property type="protein sequence ID" value="KAL3523031.1"/>
    <property type="molecule type" value="Genomic_DNA"/>
</dbReference>
<dbReference type="Gene3D" id="1.10.630.10">
    <property type="entry name" value="Cytochrome P450"/>
    <property type="match status" value="1"/>
</dbReference>
<evidence type="ECO:0000256" key="7">
    <source>
        <dbReference type="ARBA" id="ARBA00023033"/>
    </source>
</evidence>
<keyword evidence="10" id="KW-1185">Reference proteome</keyword>
<comment type="caution">
    <text evidence="9">The sequence shown here is derived from an EMBL/GenBank/DDBJ whole genome shotgun (WGS) entry which is preliminary data.</text>
</comment>
<reference evidence="9 10" key="1">
    <citation type="submission" date="2024-11" db="EMBL/GenBank/DDBJ databases">
        <title>A near-complete genome assembly of Cinchona calisaya.</title>
        <authorList>
            <person name="Lian D.C."/>
            <person name="Zhao X.W."/>
            <person name="Wei L."/>
        </authorList>
    </citation>
    <scope>NUCLEOTIDE SEQUENCE [LARGE SCALE GENOMIC DNA]</scope>
    <source>
        <tissue evidence="9">Nenye</tissue>
    </source>
</reference>
<dbReference type="InterPro" id="IPR036396">
    <property type="entry name" value="Cyt_P450_sf"/>
</dbReference>
<feature type="transmembrane region" description="Helical" evidence="8">
    <location>
        <begin position="12"/>
        <end position="29"/>
    </location>
</feature>
<keyword evidence="3" id="KW-0349">Heme</keyword>
<dbReference type="GO" id="GO:0004497">
    <property type="term" value="F:monooxygenase activity"/>
    <property type="evidence" value="ECO:0007669"/>
    <property type="project" value="UniProtKB-KW"/>
</dbReference>
<comment type="cofactor">
    <cofactor evidence="1">
        <name>heme</name>
        <dbReference type="ChEBI" id="CHEBI:30413"/>
    </cofactor>
</comment>
<keyword evidence="5" id="KW-0560">Oxidoreductase</keyword>
<dbReference type="SUPFAM" id="SSF48264">
    <property type="entry name" value="Cytochrome P450"/>
    <property type="match status" value="1"/>
</dbReference>
<comment type="similarity">
    <text evidence="2">Belongs to the cytochrome P450 family.</text>
</comment>
<sequence length="301" mass="33932">MATNSLTSGDLKSFIISLFVLLPILWIILKQYNSRNKSLPPGPKAWPVIGNLAELGANLHIELAQLAQAYGPLMSLSLGSQLMVVGSSPDVAMEILKTHDRLFSGRYVAHVSYAKNPQKNHVSLAFTTECTQQWKFLRTLCRSEIFSSKMIENQSYIREKKLNELLDFLVSKEAEKIKIAQILFVTIFNVLGNILCSKDLISFEETQDSSGLNKAMREIVELFATPNISDFYPILSGLDLQGLGKKATECVKIIHSAWEGIIKDRKAQKLFQDSSRHNKDLLDVLLHKDFTDDQINYLFLP</sequence>
<evidence type="ECO:0000256" key="3">
    <source>
        <dbReference type="ARBA" id="ARBA00022617"/>
    </source>
</evidence>
<evidence type="ECO:0000256" key="1">
    <source>
        <dbReference type="ARBA" id="ARBA00001971"/>
    </source>
</evidence>
<evidence type="ECO:0000256" key="4">
    <source>
        <dbReference type="ARBA" id="ARBA00022723"/>
    </source>
</evidence>
<evidence type="ECO:0000313" key="10">
    <source>
        <dbReference type="Proteomes" id="UP001630127"/>
    </source>
</evidence>
<dbReference type="Proteomes" id="UP001630127">
    <property type="component" value="Unassembled WGS sequence"/>
</dbReference>
<keyword evidence="8" id="KW-0812">Transmembrane</keyword>
<dbReference type="AlphaFoldDB" id="A0ABD2ZWA7"/>
<evidence type="ECO:0000256" key="6">
    <source>
        <dbReference type="ARBA" id="ARBA00023004"/>
    </source>
</evidence>
<keyword evidence="7" id="KW-0503">Monooxygenase</keyword>
<proteinExistence type="inferred from homology"/>
<accession>A0ABD2ZWA7</accession>
<keyword evidence="6" id="KW-0408">Iron</keyword>
<dbReference type="PANTHER" id="PTHR47950:SF49">
    <property type="entry name" value="CYTOCHROME P450"/>
    <property type="match status" value="1"/>
</dbReference>
<evidence type="ECO:0000256" key="5">
    <source>
        <dbReference type="ARBA" id="ARBA00023002"/>
    </source>
</evidence>
<name>A0ABD2ZWA7_9GENT</name>
<keyword evidence="4" id="KW-0479">Metal-binding</keyword>
<evidence type="ECO:0000313" key="9">
    <source>
        <dbReference type="EMBL" id="KAL3523031.1"/>
    </source>
</evidence>
<evidence type="ECO:0000256" key="2">
    <source>
        <dbReference type="ARBA" id="ARBA00010617"/>
    </source>
</evidence>
<dbReference type="InterPro" id="IPR001128">
    <property type="entry name" value="Cyt_P450"/>
</dbReference>
<dbReference type="Pfam" id="PF00067">
    <property type="entry name" value="p450"/>
    <property type="match status" value="1"/>
</dbReference>
<keyword evidence="8" id="KW-1133">Transmembrane helix</keyword>